<dbReference type="InterPro" id="IPR023058">
    <property type="entry name" value="PPIase_PpiC_CS"/>
</dbReference>
<dbReference type="PROSITE" id="PS50198">
    <property type="entry name" value="PPIC_PPIASE_2"/>
    <property type="match status" value="1"/>
</dbReference>
<proteinExistence type="predicted"/>
<dbReference type="Proteomes" id="UP000095727">
    <property type="component" value="Unassembled WGS sequence"/>
</dbReference>
<dbReference type="InterPro" id="IPR050245">
    <property type="entry name" value="PrsA_foldase"/>
</dbReference>
<dbReference type="Pfam" id="PF00639">
    <property type="entry name" value="Rotamase"/>
    <property type="match status" value="1"/>
</dbReference>
<dbReference type="EC" id="5.2.1.8" evidence="3"/>
<evidence type="ECO:0000259" key="2">
    <source>
        <dbReference type="PROSITE" id="PS50198"/>
    </source>
</evidence>
<feature type="domain" description="PpiC" evidence="2">
    <location>
        <begin position="113"/>
        <end position="203"/>
    </location>
</feature>
<dbReference type="SUPFAM" id="SSF54534">
    <property type="entry name" value="FKBP-like"/>
    <property type="match status" value="1"/>
</dbReference>
<dbReference type="PROSITE" id="PS01096">
    <property type="entry name" value="PPIC_PPIASE_1"/>
    <property type="match status" value="1"/>
</dbReference>
<dbReference type="InterPro" id="IPR027304">
    <property type="entry name" value="Trigger_fact/SurA_dom_sf"/>
</dbReference>
<dbReference type="InterPro" id="IPR046357">
    <property type="entry name" value="PPIase_dom_sf"/>
</dbReference>
<dbReference type="RefSeq" id="WP_055156997.1">
    <property type="nucleotide sequence ID" value="NZ_CYXR01000012.1"/>
</dbReference>
<evidence type="ECO:0000313" key="3">
    <source>
        <dbReference type="EMBL" id="CUM97784.1"/>
    </source>
</evidence>
<reference evidence="3 4" key="1">
    <citation type="submission" date="2015-09" db="EMBL/GenBank/DDBJ databases">
        <authorList>
            <consortium name="Pathogen Informatics"/>
        </authorList>
    </citation>
    <scope>NUCLEOTIDE SEQUENCE [LARGE SCALE GENOMIC DNA]</scope>
    <source>
        <strain evidence="3 4">2789STDY5834962</strain>
    </source>
</reference>
<dbReference type="GO" id="GO:0003755">
    <property type="term" value="F:peptidyl-prolyl cis-trans isomerase activity"/>
    <property type="evidence" value="ECO:0007669"/>
    <property type="project" value="UniProtKB-KW"/>
</dbReference>
<dbReference type="InterPro" id="IPR000297">
    <property type="entry name" value="PPIase_PpiC"/>
</dbReference>
<dbReference type="EMBL" id="CYXR01000012">
    <property type="protein sequence ID" value="CUM97784.1"/>
    <property type="molecule type" value="Genomic_DNA"/>
</dbReference>
<evidence type="ECO:0000256" key="1">
    <source>
        <dbReference type="PROSITE-ProRule" id="PRU00278"/>
    </source>
</evidence>
<keyword evidence="1" id="KW-0697">Rotamase</keyword>
<protein>
    <submittedName>
        <fullName evidence="3">Putative peptidyl-prolyl cis-trans isomerase Cbf2</fullName>
        <ecNumber evidence="3">5.2.1.8</ecNumber>
    </submittedName>
</protein>
<gene>
    <name evidence="3" type="primary">cbf2</name>
    <name evidence="3" type="ORF">ERS852574_01937</name>
</gene>
<dbReference type="Gene3D" id="3.10.50.40">
    <property type="match status" value="1"/>
</dbReference>
<organism evidence="3 4">
    <name type="scientific">Coprococcus comes</name>
    <dbReference type="NCBI Taxonomy" id="410072"/>
    <lineage>
        <taxon>Bacteria</taxon>
        <taxon>Bacillati</taxon>
        <taxon>Bacillota</taxon>
        <taxon>Clostridia</taxon>
        <taxon>Lachnospirales</taxon>
        <taxon>Lachnospiraceae</taxon>
        <taxon>Coprococcus</taxon>
    </lineage>
</organism>
<evidence type="ECO:0000313" key="4">
    <source>
        <dbReference type="Proteomes" id="UP000095727"/>
    </source>
</evidence>
<dbReference type="SUPFAM" id="SSF109998">
    <property type="entry name" value="Triger factor/SurA peptide-binding domain-like"/>
    <property type="match status" value="1"/>
</dbReference>
<name>A0A173T4Q2_9FIRM</name>
<keyword evidence="1 3" id="KW-0413">Isomerase</keyword>
<dbReference type="PANTHER" id="PTHR47245:SF2">
    <property type="entry name" value="PEPTIDYL-PROLYL CIS-TRANS ISOMERASE HP_0175-RELATED"/>
    <property type="match status" value="1"/>
</dbReference>
<dbReference type="AlphaFoldDB" id="A0A173T4Q2"/>
<dbReference type="Gene3D" id="1.10.8.1040">
    <property type="match status" value="1"/>
</dbReference>
<accession>A0A173T4Q2</accession>
<dbReference type="PANTHER" id="PTHR47245">
    <property type="entry name" value="PEPTIDYLPROLYL ISOMERASE"/>
    <property type="match status" value="1"/>
</dbReference>
<sequence>MEKTVEAVICGHEITSAEVDAFIASLPREQQVYASHPDFRKQCVDQLIAVYALAKYGEEEKLDETEKFKAILENARKDILAQMAIGKIFEGITISAEEIREYFEANKARFAKGASVHAKHILVDSEDKCNELLESIVSGGKAFEDVAKESSTCPSGANGGDLGEFGKGQMVKEFEDAAFAAEIGHVVGPVKTQFGYHLIKVEDKKEAEDAKLDDVKEQIKSEIMQKKQQEAYTAKVEALKKKYMA</sequence>